<evidence type="ECO:0000313" key="2">
    <source>
        <dbReference type="Proteomes" id="UP000826195"/>
    </source>
</evidence>
<comment type="caution">
    <text evidence="1">The sequence shown here is derived from an EMBL/GenBank/DDBJ whole genome shotgun (WGS) entry which is preliminary data.</text>
</comment>
<dbReference type="AlphaFoldDB" id="A0AAV7I927"/>
<name>A0AAV7I927_COTGL</name>
<protein>
    <submittedName>
        <fullName evidence="1">Uncharacterized protein</fullName>
    </submittedName>
</protein>
<proteinExistence type="predicted"/>
<sequence length="180" mass="20121">MASRRSVADFEDDDGWVKVQFIPTMRFILYVRCLTLPVTLRLISYLIDLASLPADSYSDAFELLGRHVYHHGHHGFTTFFQWAAVDCSLEDMLRLAVMVTLVATTDQPAAALDAIHVIEERCGFLPPELKLAKAILQMPSPELEPLRLSNIAYIEVLSESPVSLARSISAPMVATFSRDN</sequence>
<dbReference type="EMBL" id="JAHXZJ010002237">
    <property type="protein sequence ID" value="KAH0546576.1"/>
    <property type="molecule type" value="Genomic_DNA"/>
</dbReference>
<reference evidence="1 2" key="1">
    <citation type="journal article" date="2021" name="J. Hered.">
        <title>A chromosome-level genome assembly of the parasitoid wasp, Cotesia glomerata (Hymenoptera: Braconidae).</title>
        <authorList>
            <person name="Pinto B.J."/>
            <person name="Weis J.J."/>
            <person name="Gamble T."/>
            <person name="Ode P.J."/>
            <person name="Paul R."/>
            <person name="Zaspel J.M."/>
        </authorList>
    </citation>
    <scope>NUCLEOTIDE SEQUENCE [LARGE SCALE GENOMIC DNA]</scope>
    <source>
        <strain evidence="1">CgM1</strain>
    </source>
</reference>
<gene>
    <name evidence="1" type="ORF">KQX54_011676</name>
</gene>
<organism evidence="1 2">
    <name type="scientific">Cotesia glomerata</name>
    <name type="common">Lepidopteran parasitic wasp</name>
    <name type="synonym">Apanteles glomeratus</name>
    <dbReference type="NCBI Taxonomy" id="32391"/>
    <lineage>
        <taxon>Eukaryota</taxon>
        <taxon>Metazoa</taxon>
        <taxon>Ecdysozoa</taxon>
        <taxon>Arthropoda</taxon>
        <taxon>Hexapoda</taxon>
        <taxon>Insecta</taxon>
        <taxon>Pterygota</taxon>
        <taxon>Neoptera</taxon>
        <taxon>Endopterygota</taxon>
        <taxon>Hymenoptera</taxon>
        <taxon>Apocrita</taxon>
        <taxon>Ichneumonoidea</taxon>
        <taxon>Braconidae</taxon>
        <taxon>Microgastrinae</taxon>
        <taxon>Cotesia</taxon>
    </lineage>
</organism>
<keyword evidence="2" id="KW-1185">Reference proteome</keyword>
<accession>A0AAV7I927</accession>
<dbReference type="Proteomes" id="UP000826195">
    <property type="component" value="Unassembled WGS sequence"/>
</dbReference>
<evidence type="ECO:0000313" key="1">
    <source>
        <dbReference type="EMBL" id="KAH0546576.1"/>
    </source>
</evidence>